<dbReference type="EMBL" id="MFKO01000008">
    <property type="protein sequence ID" value="OGG41429.1"/>
    <property type="molecule type" value="Genomic_DNA"/>
</dbReference>
<sequence length="427" mass="47011">MKKFSEQLKKKADSIRLRSDEKHELRQRLLAYMEYHPLSESTSSFVQESSRARSLAMRLSAWNGWMIGKIASASLVFCFVIVPALAEKALPGEILYPVKLRFNEEVRGALVSSPYEKIEWETERLERRLAEANLLADAGMLTPDAEAEVARAIKQHSEAAEQSIADIRKSDSDDAALAEINLSSALEVQSEVLVKREASGTSPSSALATAVNEAKLRVNHGDSEIISNQKLQARLEAETTRAYEYFNSLNGVISSEEKDDIDRRLSDVKTKVDAASTLSQTDQATSSKLFVEALGSTRKIISFMTNLDVRKNVNIEDLVPVTPTDEERRQTLQLRLEEAEDTINQVEIGISQLATTSSNYIELSEGLEQYNELQMSATSSLASNDLVAAESSAADALDLAKGLLNNLIALGIEIEVPVSTDEPGEDN</sequence>
<evidence type="ECO:0000259" key="3">
    <source>
        <dbReference type="Pfam" id="PF18915"/>
    </source>
</evidence>
<proteinExistence type="predicted"/>
<gene>
    <name evidence="4" type="ORF">A2837_02865</name>
</gene>
<accession>A0A1F6BWX0</accession>
<keyword evidence="1" id="KW-0175">Coiled coil</keyword>
<evidence type="ECO:0000256" key="2">
    <source>
        <dbReference type="SAM" id="Phobius"/>
    </source>
</evidence>
<keyword evidence="2" id="KW-1133">Transmembrane helix</keyword>
<name>A0A1F6BWX0_9BACT</name>
<keyword evidence="2" id="KW-0812">Transmembrane</keyword>
<reference evidence="4 5" key="1">
    <citation type="journal article" date="2016" name="Nat. Commun.">
        <title>Thousands of microbial genomes shed light on interconnected biogeochemical processes in an aquifer system.</title>
        <authorList>
            <person name="Anantharaman K."/>
            <person name="Brown C.T."/>
            <person name="Hug L.A."/>
            <person name="Sharon I."/>
            <person name="Castelle C.J."/>
            <person name="Probst A.J."/>
            <person name="Thomas B.C."/>
            <person name="Singh A."/>
            <person name="Wilkins M.J."/>
            <person name="Karaoz U."/>
            <person name="Brodie E.L."/>
            <person name="Williams K.H."/>
            <person name="Hubbard S.S."/>
            <person name="Banfield J.F."/>
        </authorList>
    </citation>
    <scope>NUCLEOTIDE SEQUENCE [LARGE SCALE GENOMIC DNA]</scope>
</reference>
<evidence type="ECO:0000256" key="1">
    <source>
        <dbReference type="SAM" id="Coils"/>
    </source>
</evidence>
<evidence type="ECO:0000313" key="4">
    <source>
        <dbReference type="EMBL" id="OGG41429.1"/>
    </source>
</evidence>
<dbReference type="Proteomes" id="UP000176322">
    <property type="component" value="Unassembled WGS sequence"/>
</dbReference>
<dbReference type="AlphaFoldDB" id="A0A1F6BWX0"/>
<dbReference type="Pfam" id="PF18915">
    <property type="entry name" value="DUF5667"/>
    <property type="match status" value="1"/>
</dbReference>
<evidence type="ECO:0000313" key="5">
    <source>
        <dbReference type="Proteomes" id="UP000176322"/>
    </source>
</evidence>
<protein>
    <recommendedName>
        <fullName evidence="3">DUF5667 domain-containing protein</fullName>
    </recommendedName>
</protein>
<comment type="caution">
    <text evidence="4">The sequence shown here is derived from an EMBL/GenBank/DDBJ whole genome shotgun (WGS) entry which is preliminary data.</text>
</comment>
<keyword evidence="2" id="KW-0472">Membrane</keyword>
<feature type="coiled-coil region" evidence="1">
    <location>
        <begin position="329"/>
        <end position="356"/>
    </location>
</feature>
<organism evidence="4 5">
    <name type="scientific">Candidatus Kaiserbacteria bacterium RIFCSPHIGHO2_01_FULL_46_22</name>
    <dbReference type="NCBI Taxonomy" id="1798475"/>
    <lineage>
        <taxon>Bacteria</taxon>
        <taxon>Candidatus Kaiseribacteriota</taxon>
    </lineage>
</organism>
<feature type="domain" description="DUF5667" evidence="3">
    <location>
        <begin position="89"/>
        <end position="173"/>
    </location>
</feature>
<dbReference type="STRING" id="1798475.A2837_02865"/>
<feature type="transmembrane region" description="Helical" evidence="2">
    <location>
        <begin position="61"/>
        <end position="86"/>
    </location>
</feature>
<dbReference type="InterPro" id="IPR043725">
    <property type="entry name" value="DUF5667"/>
</dbReference>